<protein>
    <submittedName>
        <fullName evidence="2">Uncharacterized protein</fullName>
    </submittedName>
</protein>
<evidence type="ECO:0000313" key="2">
    <source>
        <dbReference type="EMBL" id="KAK7745603.1"/>
    </source>
</evidence>
<name>A0AAN9UDG1_9PEZI</name>
<gene>
    <name evidence="2" type="ORF">SLS62_009781</name>
</gene>
<accession>A0AAN9UDG1</accession>
<proteinExistence type="predicted"/>
<sequence length="140" mass="15487">MFLEESWHMCLITIPTFNSSTDCACRDVIQANILQAILEDEIEITNMDPTRPDNIEEAPLPDTNTAATSGTQETAQYNPPVNVQGNEDGTMHSDAMKAFEDSGSDEDYDRIKTDQSRNAVEPVDSAEPTKSNESTWENLG</sequence>
<feature type="compositionally biased region" description="Basic and acidic residues" evidence="1">
    <location>
        <begin position="89"/>
        <end position="100"/>
    </location>
</feature>
<evidence type="ECO:0000256" key="1">
    <source>
        <dbReference type="SAM" id="MobiDB-lite"/>
    </source>
</evidence>
<keyword evidence="3" id="KW-1185">Reference proteome</keyword>
<feature type="compositionally biased region" description="Polar residues" evidence="1">
    <location>
        <begin position="128"/>
        <end position="140"/>
    </location>
</feature>
<dbReference type="Proteomes" id="UP001320420">
    <property type="component" value="Unassembled WGS sequence"/>
</dbReference>
<organism evidence="2 3">
    <name type="scientific">Diatrype stigma</name>
    <dbReference type="NCBI Taxonomy" id="117547"/>
    <lineage>
        <taxon>Eukaryota</taxon>
        <taxon>Fungi</taxon>
        <taxon>Dikarya</taxon>
        <taxon>Ascomycota</taxon>
        <taxon>Pezizomycotina</taxon>
        <taxon>Sordariomycetes</taxon>
        <taxon>Xylariomycetidae</taxon>
        <taxon>Xylariales</taxon>
        <taxon>Diatrypaceae</taxon>
        <taxon>Diatrype</taxon>
    </lineage>
</organism>
<feature type="region of interest" description="Disordered" evidence="1">
    <location>
        <begin position="47"/>
        <end position="140"/>
    </location>
</feature>
<dbReference type="AlphaFoldDB" id="A0AAN9UDG1"/>
<reference evidence="2 3" key="1">
    <citation type="submission" date="2024-02" db="EMBL/GenBank/DDBJ databases">
        <title>De novo assembly and annotation of 12 fungi associated with fruit tree decline syndrome in Ontario, Canada.</title>
        <authorList>
            <person name="Sulman M."/>
            <person name="Ellouze W."/>
            <person name="Ilyukhin E."/>
        </authorList>
    </citation>
    <scope>NUCLEOTIDE SEQUENCE [LARGE SCALE GENOMIC DNA]</scope>
    <source>
        <strain evidence="2 3">M11/M66-122</strain>
    </source>
</reference>
<evidence type="ECO:0000313" key="3">
    <source>
        <dbReference type="Proteomes" id="UP001320420"/>
    </source>
</evidence>
<dbReference type="EMBL" id="JAKJXP020000108">
    <property type="protein sequence ID" value="KAK7745603.1"/>
    <property type="molecule type" value="Genomic_DNA"/>
</dbReference>
<feature type="compositionally biased region" description="Polar residues" evidence="1">
    <location>
        <begin position="62"/>
        <end position="87"/>
    </location>
</feature>
<comment type="caution">
    <text evidence="2">The sequence shown here is derived from an EMBL/GenBank/DDBJ whole genome shotgun (WGS) entry which is preliminary data.</text>
</comment>